<evidence type="ECO:0000256" key="1">
    <source>
        <dbReference type="SAM" id="MobiDB-lite"/>
    </source>
</evidence>
<dbReference type="AlphaFoldDB" id="A0A016WRZ3"/>
<name>A0A016WRZ3_9BILA</name>
<gene>
    <name evidence="2" type="primary">Acey_s0527.g2965</name>
    <name evidence="2" type="ORF">Y032_0527g2965</name>
</gene>
<reference evidence="3" key="1">
    <citation type="journal article" date="2015" name="Nat. Genet.">
        <title>The genome and transcriptome of the zoonotic hookworm Ancylostoma ceylanicum identify infection-specific gene families.</title>
        <authorList>
            <person name="Schwarz E.M."/>
            <person name="Hu Y."/>
            <person name="Antoshechkin I."/>
            <person name="Miller M.M."/>
            <person name="Sternberg P.W."/>
            <person name="Aroian R.V."/>
        </authorList>
    </citation>
    <scope>NUCLEOTIDE SEQUENCE</scope>
    <source>
        <strain evidence="3">HY135</strain>
    </source>
</reference>
<sequence length="99" mass="11093">MPEALNTFSSVTTSALRRPPDRSTLWSSVTVVANGALSPTWYHVITDARERIPEPLVRPPNSVREGLEYGPTGIFTSTAQLPSRRSLNAFIWRCTHELR</sequence>
<evidence type="ECO:0000313" key="3">
    <source>
        <dbReference type="Proteomes" id="UP000024635"/>
    </source>
</evidence>
<feature type="compositionally biased region" description="Polar residues" evidence="1">
    <location>
        <begin position="1"/>
        <end position="15"/>
    </location>
</feature>
<dbReference type="EMBL" id="JARK01000127">
    <property type="protein sequence ID" value="EYC42549.1"/>
    <property type="molecule type" value="Genomic_DNA"/>
</dbReference>
<keyword evidence="3" id="KW-1185">Reference proteome</keyword>
<organism evidence="2 3">
    <name type="scientific">Ancylostoma ceylanicum</name>
    <dbReference type="NCBI Taxonomy" id="53326"/>
    <lineage>
        <taxon>Eukaryota</taxon>
        <taxon>Metazoa</taxon>
        <taxon>Ecdysozoa</taxon>
        <taxon>Nematoda</taxon>
        <taxon>Chromadorea</taxon>
        <taxon>Rhabditida</taxon>
        <taxon>Rhabditina</taxon>
        <taxon>Rhabditomorpha</taxon>
        <taxon>Strongyloidea</taxon>
        <taxon>Ancylostomatidae</taxon>
        <taxon>Ancylostomatinae</taxon>
        <taxon>Ancylostoma</taxon>
    </lineage>
</organism>
<evidence type="ECO:0000313" key="2">
    <source>
        <dbReference type="EMBL" id="EYC42549.1"/>
    </source>
</evidence>
<accession>A0A016WRZ3</accession>
<dbReference type="Proteomes" id="UP000024635">
    <property type="component" value="Unassembled WGS sequence"/>
</dbReference>
<comment type="caution">
    <text evidence="2">The sequence shown here is derived from an EMBL/GenBank/DDBJ whole genome shotgun (WGS) entry which is preliminary data.</text>
</comment>
<protein>
    <submittedName>
        <fullName evidence="2">Uncharacterized protein</fullName>
    </submittedName>
</protein>
<proteinExistence type="predicted"/>
<feature type="region of interest" description="Disordered" evidence="1">
    <location>
        <begin position="1"/>
        <end position="20"/>
    </location>
</feature>